<dbReference type="EMBL" id="PEDP01005440">
    <property type="protein sequence ID" value="POS81968.1"/>
    <property type="molecule type" value="Genomic_DNA"/>
</dbReference>
<gene>
    <name evidence="2" type="ORF">EPUL_005708</name>
</gene>
<comment type="caution">
    <text evidence="2">The sequence shown here is derived from an EMBL/GenBank/DDBJ whole genome shotgun (WGS) entry which is preliminary data.</text>
</comment>
<dbReference type="AlphaFoldDB" id="A0A2S4PIW2"/>
<dbReference type="STRING" id="225359.A0A2S4PIW2"/>
<keyword evidence="3" id="KW-1185">Reference proteome</keyword>
<name>A0A2S4PIW2_9PEZI</name>
<evidence type="ECO:0000313" key="3">
    <source>
        <dbReference type="Proteomes" id="UP000237438"/>
    </source>
</evidence>
<reference evidence="2 3" key="1">
    <citation type="submission" date="2017-10" db="EMBL/GenBank/DDBJ databases">
        <title>Development of genomic resources for the powdery mildew, Erysiphe pulchra.</title>
        <authorList>
            <person name="Wadl P.A."/>
            <person name="Mack B.M."/>
            <person name="Moore G."/>
            <person name="Beltz S.B."/>
        </authorList>
    </citation>
    <scope>NUCLEOTIDE SEQUENCE [LARGE SCALE GENOMIC DNA]</scope>
    <source>
        <strain evidence="2">Cflorida</strain>
    </source>
</reference>
<accession>A0A2S4PIW2</accession>
<feature type="region of interest" description="Disordered" evidence="1">
    <location>
        <begin position="47"/>
        <end position="67"/>
    </location>
</feature>
<proteinExistence type="predicted"/>
<sequence>MSSHDNSINECSSCRQNLPISLFIRNQQTNTLYKTCITCRTRRNDRRQNLRRQRTDAPSPQVTSTNDTRLIGNESIADIIDPQIVDTEMEVETNSRETENTNLDFNLNNPAVNIDLKFCTQCKRNRTSNLFKGRVQSKIYKTCSDCRSRSNNRRRPLPYQAITSVESHLSSVDVDSVMKYCTMCKKNCPSNLFTNNTENTPYTTCSDCRSLERSRRYPPIFPTVSTE</sequence>
<feature type="non-terminal residue" evidence="2">
    <location>
        <position position="227"/>
    </location>
</feature>
<evidence type="ECO:0008006" key="4">
    <source>
        <dbReference type="Google" id="ProtNLM"/>
    </source>
</evidence>
<dbReference type="OrthoDB" id="10441453at2759"/>
<organism evidence="2 3">
    <name type="scientific">Erysiphe pulchra</name>
    <dbReference type="NCBI Taxonomy" id="225359"/>
    <lineage>
        <taxon>Eukaryota</taxon>
        <taxon>Fungi</taxon>
        <taxon>Dikarya</taxon>
        <taxon>Ascomycota</taxon>
        <taxon>Pezizomycotina</taxon>
        <taxon>Leotiomycetes</taxon>
        <taxon>Erysiphales</taxon>
        <taxon>Erysiphaceae</taxon>
        <taxon>Erysiphe</taxon>
    </lineage>
</organism>
<evidence type="ECO:0000313" key="2">
    <source>
        <dbReference type="EMBL" id="POS81968.1"/>
    </source>
</evidence>
<feature type="compositionally biased region" description="Polar residues" evidence="1">
    <location>
        <begin position="58"/>
        <end position="67"/>
    </location>
</feature>
<evidence type="ECO:0000256" key="1">
    <source>
        <dbReference type="SAM" id="MobiDB-lite"/>
    </source>
</evidence>
<dbReference type="Proteomes" id="UP000237438">
    <property type="component" value="Unassembled WGS sequence"/>
</dbReference>
<protein>
    <recommendedName>
        <fullName evidence="4">Stc1 domain-containing protein</fullName>
    </recommendedName>
</protein>